<dbReference type="CDD" id="cd16387">
    <property type="entry name" value="ParB_N_Srx"/>
    <property type="match status" value="1"/>
</dbReference>
<dbReference type="Proteomes" id="UP000639274">
    <property type="component" value="Chromosome"/>
</dbReference>
<keyword evidence="2" id="KW-1185">Reference proteome</keyword>
<dbReference type="RefSeq" id="WP_200613344.1">
    <property type="nucleotide sequence ID" value="NZ_CP071518.1"/>
</dbReference>
<dbReference type="InterPro" id="IPR036086">
    <property type="entry name" value="ParB/Sulfiredoxin_sf"/>
</dbReference>
<organism evidence="1 2">
    <name type="scientific">Agrilutibacter solisilvae</name>
    <dbReference type="NCBI Taxonomy" id="2763317"/>
    <lineage>
        <taxon>Bacteria</taxon>
        <taxon>Pseudomonadati</taxon>
        <taxon>Pseudomonadota</taxon>
        <taxon>Gammaproteobacteria</taxon>
        <taxon>Lysobacterales</taxon>
        <taxon>Lysobacteraceae</taxon>
        <taxon>Agrilutibacter</taxon>
    </lineage>
</organism>
<reference evidence="1 2" key="1">
    <citation type="submission" date="2021-03" db="EMBL/GenBank/DDBJ databases">
        <title>Lysobacter sp. nov. isolated from soil of gangwondo yeongwol, south Korea.</title>
        <authorList>
            <person name="Kim K.R."/>
            <person name="Kim K.H."/>
            <person name="Jeon C.O."/>
        </authorList>
    </citation>
    <scope>NUCLEOTIDE SEQUENCE [LARGE SCALE GENOMIC DNA]</scope>
    <source>
        <strain evidence="1 2">R19</strain>
    </source>
</reference>
<dbReference type="EMBL" id="CP071518">
    <property type="protein sequence ID" value="QSX78118.1"/>
    <property type="molecule type" value="Genomic_DNA"/>
</dbReference>
<dbReference type="AlphaFoldDB" id="A0A974XYS4"/>
<proteinExistence type="predicted"/>
<dbReference type="SUPFAM" id="SSF110849">
    <property type="entry name" value="ParB/Sulfiredoxin"/>
    <property type="match status" value="1"/>
</dbReference>
<sequence>MKLDQIKTHKALQPRNLLLLKARDQVRQEQSSQSHIHDMCLYLKASSNVDLIPLHLASVDGALYVVDGHHRLAAYKRAKRADLPAQVETMTLRQASHASKLANVKYTKLEMRPEQKRDALWQHMAFITNNGSLGLPKGVSQRSLQGQFGVALDTVQRMLARLPKVEPGEFPKEHCDAITGFPHWKFVRQTVVNDMYQQMTPDVRLDWQARKYTQRLVRLWDKTTPEAVELAHRRLREEAEREEAAERIEELDQAYLKTMEIKSDEF</sequence>
<protein>
    <submittedName>
        <fullName evidence="1">ParB N-terminal domain-containing protein</fullName>
    </submittedName>
</protein>
<evidence type="ECO:0000313" key="1">
    <source>
        <dbReference type="EMBL" id="QSX78118.1"/>
    </source>
</evidence>
<gene>
    <name evidence="1" type="ORF">I8J32_015685</name>
</gene>
<evidence type="ECO:0000313" key="2">
    <source>
        <dbReference type="Proteomes" id="UP000639274"/>
    </source>
</evidence>
<name>A0A974XYS4_9GAMM</name>
<accession>A0A974XYS4</accession>
<dbReference type="KEGG" id="lsf:I8J32_015685"/>